<protein>
    <submittedName>
        <fullName evidence="1">Phospholipid-translocating P-type ATPase domain-containing protein</fullName>
    </submittedName>
</protein>
<sequence length="79" mass="9023">MKNVLPDKHRDKFTQFNSTHFGHELRKETRLSLELHCPLVRSVKAKKTPGQPPQLEGNVSMMDSALQGVHDLNRDNCSK</sequence>
<name>A0A146FCG9_ASPKA</name>
<gene>
    <name evidence="1" type="ORF">RIB2604_01702970</name>
</gene>
<evidence type="ECO:0000313" key="1">
    <source>
        <dbReference type="EMBL" id="GAT23161.1"/>
    </source>
</evidence>
<proteinExistence type="predicted"/>
<dbReference type="EMBL" id="BCWF01000017">
    <property type="protein sequence ID" value="GAT23161.1"/>
    <property type="molecule type" value="Genomic_DNA"/>
</dbReference>
<dbReference type="AlphaFoldDB" id="A0A146FCG9"/>
<evidence type="ECO:0000313" key="2">
    <source>
        <dbReference type="Proteomes" id="UP000075230"/>
    </source>
</evidence>
<reference evidence="2" key="2">
    <citation type="submission" date="2016-02" db="EMBL/GenBank/DDBJ databases">
        <title>Genome sequencing of Aspergillus luchuensis NBRC 4314.</title>
        <authorList>
            <person name="Yamada O."/>
        </authorList>
    </citation>
    <scope>NUCLEOTIDE SEQUENCE [LARGE SCALE GENOMIC DNA]</scope>
    <source>
        <strain evidence="2">RIB 2604</strain>
    </source>
</reference>
<dbReference type="Proteomes" id="UP000075230">
    <property type="component" value="Unassembled WGS sequence"/>
</dbReference>
<comment type="caution">
    <text evidence="1">The sequence shown here is derived from an EMBL/GenBank/DDBJ whole genome shotgun (WGS) entry which is preliminary data.</text>
</comment>
<accession>A0A146FCG9</accession>
<reference evidence="1 2" key="1">
    <citation type="journal article" date="2016" name="DNA Res.">
        <title>Genome sequence of Aspergillus luchuensis NBRC 4314.</title>
        <authorList>
            <person name="Yamada O."/>
            <person name="Machida M."/>
            <person name="Hosoyama A."/>
            <person name="Goto M."/>
            <person name="Takahashi T."/>
            <person name="Futagami T."/>
            <person name="Yamagata Y."/>
            <person name="Takeuchi M."/>
            <person name="Kobayashi T."/>
            <person name="Koike H."/>
            <person name="Abe K."/>
            <person name="Asai K."/>
            <person name="Arita M."/>
            <person name="Fujita N."/>
            <person name="Fukuda K."/>
            <person name="Higa K."/>
            <person name="Horikawa H."/>
            <person name="Ishikawa T."/>
            <person name="Jinno K."/>
            <person name="Kato Y."/>
            <person name="Kirimura K."/>
            <person name="Mizutani O."/>
            <person name="Nakasone K."/>
            <person name="Sano M."/>
            <person name="Shiraishi Y."/>
            <person name="Tsukahara M."/>
            <person name="Gomi K."/>
        </authorList>
    </citation>
    <scope>NUCLEOTIDE SEQUENCE [LARGE SCALE GENOMIC DNA]</scope>
    <source>
        <strain evidence="1 2">RIB 2604</strain>
    </source>
</reference>
<organism evidence="1 2">
    <name type="scientific">Aspergillus kawachii</name>
    <name type="common">White koji mold</name>
    <name type="synonym">Aspergillus awamori var. kawachi</name>
    <dbReference type="NCBI Taxonomy" id="1069201"/>
    <lineage>
        <taxon>Eukaryota</taxon>
        <taxon>Fungi</taxon>
        <taxon>Dikarya</taxon>
        <taxon>Ascomycota</taxon>
        <taxon>Pezizomycotina</taxon>
        <taxon>Eurotiomycetes</taxon>
        <taxon>Eurotiomycetidae</taxon>
        <taxon>Eurotiales</taxon>
        <taxon>Aspergillaceae</taxon>
        <taxon>Aspergillus</taxon>
        <taxon>Aspergillus subgen. Circumdati</taxon>
    </lineage>
</organism>